<dbReference type="PANTHER" id="PTHR12756:SF12">
    <property type="entry name" value="CYTOSOLIC CARBOXYPEPTIDASE-LIKE PROTEIN 5"/>
    <property type="match status" value="1"/>
</dbReference>
<dbReference type="InterPro" id="IPR050821">
    <property type="entry name" value="Cytosolic_carboxypeptidase"/>
</dbReference>
<comment type="similarity">
    <text evidence="5 21">Belongs to the peptidase M14 family.</text>
</comment>
<evidence type="ECO:0000256" key="3">
    <source>
        <dbReference type="ARBA" id="ARBA00004186"/>
    </source>
</evidence>
<protein>
    <recommendedName>
        <fullName evidence="14">Cytosolic carboxypeptidase-like protein 5</fullName>
        <ecNumber evidence="17">3.4.17.24</ecNumber>
    </recommendedName>
    <alternativeName>
        <fullName evidence="19">ATP/GTP-binding protein-like 5</fullName>
    </alternativeName>
    <alternativeName>
        <fullName evidence="18">Protein deglutamylase CCP5</fullName>
    </alternativeName>
</protein>
<evidence type="ECO:0000256" key="13">
    <source>
        <dbReference type="ARBA" id="ARBA00023242"/>
    </source>
</evidence>
<dbReference type="InterPro" id="IPR034286">
    <property type="entry name" value="M14_AGBL5-like"/>
</dbReference>
<feature type="domain" description="Peptidase M14" evidence="22">
    <location>
        <begin position="141"/>
        <end position="423"/>
    </location>
</feature>
<dbReference type="GO" id="GO:0005819">
    <property type="term" value="C:spindle"/>
    <property type="evidence" value="ECO:0007669"/>
    <property type="project" value="UniProtKB-SubCell"/>
</dbReference>
<dbReference type="GO" id="GO:0004181">
    <property type="term" value="F:metallocarboxypeptidase activity"/>
    <property type="evidence" value="ECO:0007669"/>
    <property type="project" value="InterPro"/>
</dbReference>
<comment type="catalytic activity">
    <reaction evidence="16">
        <text>C-terminal L-alpha-aminoacyl-L-glutamyl-[tubulin] + H2O = C-terminal L-alpha-aminoacyl-[tubulin] + L-glutamate</text>
        <dbReference type="Rhea" id="RHEA:63796"/>
        <dbReference type="Rhea" id="RHEA-COMP:16436"/>
        <dbReference type="Rhea" id="RHEA-COMP:16437"/>
        <dbReference type="ChEBI" id="CHEBI:15377"/>
        <dbReference type="ChEBI" id="CHEBI:29985"/>
        <dbReference type="ChEBI" id="CHEBI:90782"/>
        <dbReference type="ChEBI" id="CHEBI:149556"/>
        <dbReference type="EC" id="3.4.17.24"/>
    </reaction>
    <physiologicalReaction direction="left-to-right" evidence="16">
        <dbReference type="Rhea" id="RHEA:63797"/>
    </physiologicalReaction>
</comment>
<dbReference type="InterPro" id="IPR000834">
    <property type="entry name" value="Peptidase_M14"/>
</dbReference>
<comment type="caution">
    <text evidence="23">The sequence shown here is derived from an EMBL/GenBank/DDBJ whole genome shotgun (WGS) entry which is preliminary data.</text>
</comment>
<comment type="subcellular location">
    <subcellularLocation>
        <location evidence="3">Cytoplasm</location>
        <location evidence="3">Cytoskeleton</location>
        <location evidence="3">Spindle</location>
    </subcellularLocation>
    <subcellularLocation>
        <location evidence="4">Midbody</location>
    </subcellularLocation>
    <subcellularLocation>
        <location evidence="2">Nucleus</location>
    </subcellularLocation>
</comment>
<organism evidence="23 24">
    <name type="scientific">Blepharisma stoltei</name>
    <dbReference type="NCBI Taxonomy" id="1481888"/>
    <lineage>
        <taxon>Eukaryota</taxon>
        <taxon>Sar</taxon>
        <taxon>Alveolata</taxon>
        <taxon>Ciliophora</taxon>
        <taxon>Postciliodesmatophora</taxon>
        <taxon>Heterotrichea</taxon>
        <taxon>Heterotrichida</taxon>
        <taxon>Blepharismidae</taxon>
        <taxon>Blepharisma</taxon>
    </lineage>
</organism>
<comment type="catalytic activity">
    <reaction evidence="15">
        <text>C-terminal L-alpha-aminoacyl-L-glutamyl-L-glutamyl-[tubulin] + H2O = C-terminal L-alpha-aminoacyl-L-glutamyl-[tubulin] + L-glutamate</text>
        <dbReference type="Rhea" id="RHEA:63792"/>
        <dbReference type="Rhea" id="RHEA-COMP:16435"/>
        <dbReference type="Rhea" id="RHEA-COMP:16436"/>
        <dbReference type="ChEBI" id="CHEBI:15377"/>
        <dbReference type="ChEBI" id="CHEBI:29985"/>
        <dbReference type="ChEBI" id="CHEBI:149555"/>
        <dbReference type="ChEBI" id="CHEBI:149556"/>
        <dbReference type="EC" id="3.4.17.24"/>
    </reaction>
    <physiologicalReaction direction="left-to-right" evidence="15">
        <dbReference type="Rhea" id="RHEA:63793"/>
    </physiologicalReaction>
</comment>
<evidence type="ECO:0000256" key="1">
    <source>
        <dbReference type="ARBA" id="ARBA00001947"/>
    </source>
</evidence>
<dbReference type="GO" id="GO:0006508">
    <property type="term" value="P:proteolysis"/>
    <property type="evidence" value="ECO:0007669"/>
    <property type="project" value="UniProtKB-KW"/>
</dbReference>
<proteinExistence type="inferred from homology"/>
<keyword evidence="11" id="KW-0482">Metalloprotease</keyword>
<evidence type="ECO:0000256" key="18">
    <source>
        <dbReference type="ARBA" id="ARBA00032753"/>
    </source>
</evidence>
<dbReference type="GO" id="GO:0030496">
    <property type="term" value="C:midbody"/>
    <property type="evidence" value="ECO:0007669"/>
    <property type="project" value="UniProtKB-SubCell"/>
</dbReference>
<dbReference type="GO" id="GO:0008270">
    <property type="term" value="F:zinc ion binding"/>
    <property type="evidence" value="ECO:0007669"/>
    <property type="project" value="InterPro"/>
</dbReference>
<keyword evidence="7" id="KW-0645">Protease</keyword>
<dbReference type="EMBL" id="CAJZBQ010000018">
    <property type="protein sequence ID" value="CAG9317263.1"/>
    <property type="molecule type" value="Genomic_DNA"/>
</dbReference>
<dbReference type="Pfam" id="PF18027">
    <property type="entry name" value="Pepdidase_M14_N"/>
    <property type="match status" value="1"/>
</dbReference>
<reference evidence="23" key="1">
    <citation type="submission" date="2021-09" db="EMBL/GenBank/DDBJ databases">
        <authorList>
            <consortium name="AG Swart"/>
            <person name="Singh M."/>
            <person name="Singh A."/>
            <person name="Seah K."/>
            <person name="Emmerich C."/>
        </authorList>
    </citation>
    <scope>NUCLEOTIDE SEQUENCE</scope>
    <source>
        <strain evidence="23">ATCC30299</strain>
    </source>
</reference>
<evidence type="ECO:0000256" key="17">
    <source>
        <dbReference type="ARBA" id="ARBA00026108"/>
    </source>
</evidence>
<dbReference type="AlphaFoldDB" id="A0AAU9IW01"/>
<comment type="cofactor">
    <cofactor evidence="1">
        <name>Zn(2+)</name>
        <dbReference type="ChEBI" id="CHEBI:29105"/>
    </cofactor>
</comment>
<dbReference type="Gene3D" id="2.60.40.3120">
    <property type="match status" value="1"/>
</dbReference>
<evidence type="ECO:0000256" key="14">
    <source>
        <dbReference type="ARBA" id="ARBA00024141"/>
    </source>
</evidence>
<evidence type="ECO:0000256" key="5">
    <source>
        <dbReference type="ARBA" id="ARBA00005988"/>
    </source>
</evidence>
<evidence type="ECO:0000256" key="11">
    <source>
        <dbReference type="ARBA" id="ARBA00023049"/>
    </source>
</evidence>
<comment type="catalytic activity">
    <reaction evidence="20">
        <text>gamma-L-glutamyl-L-glutamyl-[protein] + H2O = L-glutamyl-[protein] + L-glutamate</text>
        <dbReference type="Rhea" id="RHEA:60152"/>
        <dbReference type="Rhea" id="RHEA-COMP:10208"/>
        <dbReference type="Rhea" id="RHEA-COMP:15517"/>
        <dbReference type="ChEBI" id="CHEBI:15377"/>
        <dbReference type="ChEBI" id="CHEBI:29973"/>
        <dbReference type="ChEBI" id="CHEBI:29985"/>
        <dbReference type="ChEBI" id="CHEBI:143622"/>
    </reaction>
    <physiologicalReaction direction="left-to-right" evidence="20">
        <dbReference type="Rhea" id="RHEA:60153"/>
    </physiologicalReaction>
</comment>
<dbReference type="GO" id="GO:0005634">
    <property type="term" value="C:nucleus"/>
    <property type="evidence" value="ECO:0007669"/>
    <property type="project" value="UniProtKB-SubCell"/>
</dbReference>
<name>A0AAU9IW01_9CILI</name>
<evidence type="ECO:0000313" key="23">
    <source>
        <dbReference type="EMBL" id="CAG9317263.1"/>
    </source>
</evidence>
<keyword evidence="13" id="KW-0539">Nucleus</keyword>
<evidence type="ECO:0000256" key="8">
    <source>
        <dbReference type="ARBA" id="ARBA00022723"/>
    </source>
</evidence>
<dbReference type="PANTHER" id="PTHR12756">
    <property type="entry name" value="CYTOSOLIC CARBOXYPEPTIDASE"/>
    <property type="match status" value="1"/>
</dbReference>
<evidence type="ECO:0000256" key="20">
    <source>
        <dbReference type="ARBA" id="ARBA00047714"/>
    </source>
</evidence>
<keyword evidence="8" id="KW-0479">Metal-binding</keyword>
<keyword evidence="6" id="KW-0963">Cytoplasm</keyword>
<dbReference type="Proteomes" id="UP001162131">
    <property type="component" value="Unassembled WGS sequence"/>
</dbReference>
<evidence type="ECO:0000256" key="19">
    <source>
        <dbReference type="ARBA" id="ARBA00032928"/>
    </source>
</evidence>
<evidence type="ECO:0000256" key="15">
    <source>
        <dbReference type="ARBA" id="ARBA00024524"/>
    </source>
</evidence>
<dbReference type="Pfam" id="PF00246">
    <property type="entry name" value="Peptidase_M14"/>
    <property type="match status" value="1"/>
</dbReference>
<keyword evidence="12" id="KW-0206">Cytoskeleton</keyword>
<evidence type="ECO:0000256" key="9">
    <source>
        <dbReference type="ARBA" id="ARBA00022801"/>
    </source>
</evidence>
<evidence type="ECO:0000256" key="7">
    <source>
        <dbReference type="ARBA" id="ARBA00022670"/>
    </source>
</evidence>
<keyword evidence="9" id="KW-0378">Hydrolase</keyword>
<dbReference type="EC" id="3.4.17.24" evidence="17"/>
<feature type="active site" description="Proton donor/acceptor" evidence="21">
    <location>
        <position position="401"/>
    </location>
</feature>
<dbReference type="CDD" id="cd06236">
    <property type="entry name" value="M14_AGBL5_like"/>
    <property type="match status" value="1"/>
</dbReference>
<evidence type="ECO:0000256" key="4">
    <source>
        <dbReference type="ARBA" id="ARBA00004214"/>
    </source>
</evidence>
<evidence type="ECO:0000256" key="10">
    <source>
        <dbReference type="ARBA" id="ARBA00022833"/>
    </source>
</evidence>
<dbReference type="Gene3D" id="3.40.630.10">
    <property type="entry name" value="Zn peptidases"/>
    <property type="match status" value="1"/>
</dbReference>
<evidence type="ECO:0000256" key="21">
    <source>
        <dbReference type="PROSITE-ProRule" id="PRU01379"/>
    </source>
</evidence>
<sequence>MDKIDLPQHSHINVDGVTFFSNFDSGNLARAVRTGIGQYEIWIAADAAQRGHNSYRVWFNFGIRGLRKGTLLKLTIMNMSNIRILASQNYRPVWRAIPEQTQWQRILTECSYENNFATLFKLSWTMEYTYENSDLYFAFAPPYPYSEIMKTIDFFENVCPADSLFYRETLVRSLDNLNVEVITISNRENFQNQREEKIPYLFPSQMPRSFKAKKPIIFISARVHPGETPGSFILDGFLQALLSQDIRGFMLRKNYVFKIIPVLNPDGVRRGHFRVDQNAVNLNRCYESPSFVDQPTIYAAKVYFEYLHKEGGIDIYLDFHAHNSKRGCFVYGNCLPPEKQIENELFAKIIELNSPFFDFNECDFSEKSMTSKDPKDHFNKEGSGRVAFYKTAGIICSYTVECAYNVPIPLHTVSPLVNVKTGRRLSESINYILTPDSIDLYNRAFFNDIGSAVAFTILDYTNINPITRIPTSEFKNLEAIKAYLEVRQHLPSKGKAPVRRSLSRNDPKVKQLESKIIPQKLAGIAKRQIHKMKIVSPMFSDRNATSVGAIRSKKRLGLLLHRGKPNNADMQIALGNK</sequence>
<evidence type="ECO:0000256" key="6">
    <source>
        <dbReference type="ARBA" id="ARBA00022490"/>
    </source>
</evidence>
<evidence type="ECO:0000259" key="22">
    <source>
        <dbReference type="PROSITE" id="PS52035"/>
    </source>
</evidence>
<evidence type="ECO:0000256" key="16">
    <source>
        <dbReference type="ARBA" id="ARBA00024627"/>
    </source>
</evidence>
<dbReference type="InterPro" id="IPR040626">
    <property type="entry name" value="Pepdidase_M14_N"/>
</dbReference>
<keyword evidence="10" id="KW-0862">Zinc</keyword>
<keyword evidence="24" id="KW-1185">Reference proteome</keyword>
<accession>A0AAU9IW01</accession>
<gene>
    <name evidence="23" type="ORF">BSTOLATCC_MIC18516</name>
</gene>
<evidence type="ECO:0000256" key="2">
    <source>
        <dbReference type="ARBA" id="ARBA00004123"/>
    </source>
</evidence>
<evidence type="ECO:0000256" key="12">
    <source>
        <dbReference type="ARBA" id="ARBA00023212"/>
    </source>
</evidence>
<dbReference type="SUPFAM" id="SSF53187">
    <property type="entry name" value="Zn-dependent exopeptidases"/>
    <property type="match status" value="1"/>
</dbReference>
<evidence type="ECO:0000313" key="24">
    <source>
        <dbReference type="Proteomes" id="UP001162131"/>
    </source>
</evidence>
<dbReference type="PROSITE" id="PS52035">
    <property type="entry name" value="PEPTIDASE_M14"/>
    <property type="match status" value="1"/>
</dbReference>